<proteinExistence type="predicted"/>
<protein>
    <submittedName>
        <fullName evidence="1">Uncharacterized protein</fullName>
    </submittedName>
</protein>
<comment type="caution">
    <text evidence="1">The sequence shown here is derived from an EMBL/GenBank/DDBJ whole genome shotgun (WGS) entry which is preliminary data.</text>
</comment>
<keyword evidence="2" id="KW-1185">Reference proteome</keyword>
<name>A0ACC3SGT1_9PEZI</name>
<accession>A0ACC3SGT1</accession>
<sequence>MESCTVIDIPGKGAGLIATHPIARGHTIIRESPLVDIELPTNQYRRDWFNKPENHANAKPEADSTRSTALRLLPPRDYAPRNSDLTTENLALVWSRVQTNNFALDANGKWHVLIFDAISRANHSCLPNAIFSFNDADKLGQLRTLRAIDAGDEIVIDYARGGTFRAREGRRADLGRDYGFTCECVACHIPHALNDKGREWADRQEGWRIEFGDLSKMLGLQRQQRPGESGEFHPGCIDALHRCATLLNDIGYEDDWLGEVYIGIAKCLAARGWLEQAKTYAEQAVKVLRVCFGNDDSVLEQGISPVPSDSYAQLFDQDHQVHGDPGPHGEAEVNVYHWLDSFPGIKPIADYKIEIRISGNTAFVRKNPVGHAGASVKGSIGVRMAC</sequence>
<gene>
    <name evidence="1" type="ORF">M8818_002612</name>
</gene>
<organism evidence="1 2">
    <name type="scientific">Zalaria obscura</name>
    <dbReference type="NCBI Taxonomy" id="2024903"/>
    <lineage>
        <taxon>Eukaryota</taxon>
        <taxon>Fungi</taxon>
        <taxon>Dikarya</taxon>
        <taxon>Ascomycota</taxon>
        <taxon>Pezizomycotina</taxon>
        <taxon>Dothideomycetes</taxon>
        <taxon>Dothideomycetidae</taxon>
        <taxon>Dothideales</taxon>
        <taxon>Zalariaceae</taxon>
        <taxon>Zalaria</taxon>
    </lineage>
</organism>
<evidence type="ECO:0000313" key="1">
    <source>
        <dbReference type="EMBL" id="KAK8213313.1"/>
    </source>
</evidence>
<dbReference type="Proteomes" id="UP001320706">
    <property type="component" value="Unassembled WGS sequence"/>
</dbReference>
<evidence type="ECO:0000313" key="2">
    <source>
        <dbReference type="Proteomes" id="UP001320706"/>
    </source>
</evidence>
<reference evidence="1" key="1">
    <citation type="submission" date="2024-02" db="EMBL/GenBank/DDBJ databases">
        <title>Metagenome Assembled Genome of Zalaria obscura JY119.</title>
        <authorList>
            <person name="Vighnesh L."/>
            <person name="Jagadeeshwari U."/>
            <person name="Venkata Ramana C."/>
            <person name="Sasikala C."/>
        </authorList>
    </citation>
    <scope>NUCLEOTIDE SEQUENCE</scope>
    <source>
        <strain evidence="1">JY119</strain>
    </source>
</reference>
<dbReference type="EMBL" id="JAMKPW020000011">
    <property type="protein sequence ID" value="KAK8213313.1"/>
    <property type="molecule type" value="Genomic_DNA"/>
</dbReference>